<dbReference type="GO" id="GO:0046103">
    <property type="term" value="P:inosine biosynthetic process"/>
    <property type="evidence" value="ECO:0007669"/>
    <property type="project" value="TreeGrafter"/>
</dbReference>
<dbReference type="EMBL" id="LGTL01000022">
    <property type="protein sequence ID" value="KPA76017.1"/>
    <property type="molecule type" value="Genomic_DNA"/>
</dbReference>
<dbReference type="PANTHER" id="PTHR11409">
    <property type="entry name" value="ADENOSINE DEAMINASE"/>
    <property type="match status" value="1"/>
</dbReference>
<dbReference type="GeneID" id="26908446"/>
<keyword evidence="3" id="KW-0546">Nucleotide metabolism</keyword>
<dbReference type="SUPFAM" id="SSF51556">
    <property type="entry name" value="Metallo-dependent hydrolases"/>
    <property type="match status" value="1"/>
</dbReference>
<keyword evidence="2" id="KW-0862">Zinc</keyword>
<dbReference type="OrthoDB" id="272271at2759"/>
<dbReference type="GO" id="GO:0004000">
    <property type="term" value="F:adenosine deaminase activity"/>
    <property type="evidence" value="ECO:0007669"/>
    <property type="project" value="TreeGrafter"/>
</dbReference>
<dbReference type="InterPro" id="IPR032466">
    <property type="entry name" value="Metal_Hydrolase"/>
</dbReference>
<evidence type="ECO:0000256" key="2">
    <source>
        <dbReference type="ARBA" id="ARBA00022833"/>
    </source>
</evidence>
<gene>
    <name evidence="4" type="ORF">ABB37_08161</name>
</gene>
<evidence type="ECO:0008006" key="6">
    <source>
        <dbReference type="Google" id="ProtNLM"/>
    </source>
</evidence>
<comment type="similarity">
    <text evidence="1">Belongs to the metallo-dependent hydrolases superfamily. Adenosine and AMP deaminases family.</text>
</comment>
<dbReference type="VEuPathDB" id="TriTrypDB:LpyrH10_22_1210"/>
<sequence length="735" mass="80419">MDQFYKEHVAAVVLQQQQQPLEAPTSPPSLLEALRRIPKTDLHCHLNGSITPALLAHMERLLLQEHRRTHASGGADKAAENMASPTAAEAEAGHILFFNSQEKRMRNVLASPASHDAAAAPAGASASHSSPKDRMNYCFTVFDAIYKIMTNLAFTRLAVQDMLLCSAAENIMAMEIRTSLRDGLRRSFRHAAAAAVVMAEGANEPVSTAVSKEMYVDTVIETVEHVLAGGLVDLESGELLSTEATAHILANPQCVIDEEREKKAAVEGEEAVAVRWWRVYDRVYGSLFTAAAPPPPPRESPDVPSHRRFFVETAHANLVCRMHVRLLLSINRAATEEAAWEAARLTTRTQQRQVQQFHTWCCAAVTTTPERVWRKLRQTCWVTGVDLSGNCYRGLYTTFSAALAAARRGTVPAEGCGASTVQTMPTTAAAVTLHGGEKQDAAELHAMVAFFPDRWGHLVFTDDDNLSTILAAQQGIELCLTSNLLTSGHASVAEHHLGHLLELWDRMPQSRHANVHEEDELSAATSPSAQCVAATEAARLAARRRSVERRYGTASADALPSTVVFSEKELVAEDANGASRAYVLPSISFHTDDRGVFGTTLSDELVLASQHPSVQRLCHRMTGAEDVTSVAALAEFFWLLTRLSLTQVFCLPLPVQLLAVCLTEGKFMAAEAHEGAASRMLRCGSATEPAAWRDWPTFVQVCEDVSTTQAGGQLASQLSRWEYTWLSHELDHYYV</sequence>
<dbReference type="InterPro" id="IPR006330">
    <property type="entry name" value="Ado/ade_deaminase"/>
</dbReference>
<dbReference type="GO" id="GO:0006154">
    <property type="term" value="P:adenosine catabolic process"/>
    <property type="evidence" value="ECO:0007669"/>
    <property type="project" value="TreeGrafter"/>
</dbReference>
<name>A0A0M9FU53_LEPPY</name>
<dbReference type="Proteomes" id="UP000037923">
    <property type="component" value="Unassembled WGS sequence"/>
</dbReference>
<evidence type="ECO:0000256" key="3">
    <source>
        <dbReference type="ARBA" id="ARBA00023080"/>
    </source>
</evidence>
<proteinExistence type="inferred from homology"/>
<dbReference type="PANTHER" id="PTHR11409:SF42">
    <property type="entry name" value="ADENOSINE DEAMINASE-LIKE PROTEIN"/>
    <property type="match status" value="1"/>
</dbReference>
<organism evidence="4 5">
    <name type="scientific">Leptomonas pyrrhocoris</name>
    <name type="common">Firebug parasite</name>
    <dbReference type="NCBI Taxonomy" id="157538"/>
    <lineage>
        <taxon>Eukaryota</taxon>
        <taxon>Discoba</taxon>
        <taxon>Euglenozoa</taxon>
        <taxon>Kinetoplastea</taxon>
        <taxon>Metakinetoplastina</taxon>
        <taxon>Trypanosomatida</taxon>
        <taxon>Trypanosomatidae</taxon>
        <taxon>Leishmaniinae</taxon>
        <taxon>Leptomonas</taxon>
    </lineage>
</organism>
<comment type="caution">
    <text evidence="4">The sequence shown here is derived from an EMBL/GenBank/DDBJ whole genome shotgun (WGS) entry which is preliminary data.</text>
</comment>
<accession>A0A0M9FU53</accession>
<evidence type="ECO:0000313" key="4">
    <source>
        <dbReference type="EMBL" id="KPA76017.1"/>
    </source>
</evidence>
<evidence type="ECO:0000256" key="1">
    <source>
        <dbReference type="ARBA" id="ARBA00006676"/>
    </source>
</evidence>
<keyword evidence="5" id="KW-1185">Reference proteome</keyword>
<dbReference type="Gene3D" id="3.20.20.140">
    <property type="entry name" value="Metal-dependent hydrolases"/>
    <property type="match status" value="1"/>
</dbReference>
<reference evidence="4 5" key="1">
    <citation type="submission" date="2015-07" db="EMBL/GenBank/DDBJ databases">
        <title>High-quality genome of monoxenous trypanosomatid Leptomonas pyrrhocoris.</title>
        <authorList>
            <person name="Flegontov P."/>
            <person name="Butenko A."/>
            <person name="Firsov S."/>
            <person name="Vlcek C."/>
            <person name="Logacheva M.D."/>
            <person name="Field M."/>
            <person name="Filatov D."/>
            <person name="Flegontova O."/>
            <person name="Gerasimov E."/>
            <person name="Jackson A.P."/>
            <person name="Kelly S."/>
            <person name="Opperdoes F."/>
            <person name="O'Reilly A."/>
            <person name="Votypka J."/>
            <person name="Yurchenko V."/>
            <person name="Lukes J."/>
        </authorList>
    </citation>
    <scope>NUCLEOTIDE SEQUENCE [LARGE SCALE GENOMIC DNA]</scope>
    <source>
        <strain evidence="4">H10</strain>
    </source>
</reference>
<dbReference type="AlphaFoldDB" id="A0A0M9FU53"/>
<dbReference type="OMA" id="YCFTVFD"/>
<protein>
    <recommendedName>
        <fullName evidence="6">Adenosine deaminase-like protein</fullName>
    </recommendedName>
</protein>
<evidence type="ECO:0000313" key="5">
    <source>
        <dbReference type="Proteomes" id="UP000037923"/>
    </source>
</evidence>
<dbReference type="GO" id="GO:0009117">
    <property type="term" value="P:nucleotide metabolic process"/>
    <property type="evidence" value="ECO:0007669"/>
    <property type="project" value="UniProtKB-KW"/>
</dbReference>
<dbReference type="RefSeq" id="XP_015654456.1">
    <property type="nucleotide sequence ID" value="XM_015807061.1"/>
</dbReference>